<proteinExistence type="predicted"/>
<dbReference type="PANTHER" id="PTHR11480">
    <property type="entry name" value="SAPOSIN-RELATED"/>
    <property type="match status" value="1"/>
</dbReference>
<keyword evidence="1" id="KW-1015">Disulfide bond</keyword>
<feature type="domain" description="Saposin B-type" evidence="3">
    <location>
        <begin position="71"/>
        <end position="155"/>
    </location>
</feature>
<gene>
    <name evidence="4" type="ORF">SI7747_15018273</name>
</gene>
<dbReference type="PANTHER" id="PTHR11480:SF87">
    <property type="entry name" value="PROSAPOSIN-LIKE"/>
    <property type="match status" value="1"/>
</dbReference>
<keyword evidence="2" id="KW-0732">Signal</keyword>
<dbReference type="Proteomes" id="UP001189122">
    <property type="component" value="Unassembled WGS sequence"/>
</dbReference>
<dbReference type="SMART" id="SM00741">
    <property type="entry name" value="SapB"/>
    <property type="match status" value="2"/>
</dbReference>
<evidence type="ECO:0000256" key="1">
    <source>
        <dbReference type="ARBA" id="ARBA00023157"/>
    </source>
</evidence>
<evidence type="ECO:0000256" key="2">
    <source>
        <dbReference type="SAM" id="SignalP"/>
    </source>
</evidence>
<keyword evidence="5" id="KW-1185">Reference proteome</keyword>
<feature type="domain" description="Saposin B-type" evidence="3">
    <location>
        <begin position="158"/>
        <end position="236"/>
    </location>
</feature>
<dbReference type="EMBL" id="LR743602">
    <property type="protein sequence ID" value="CAA2632679.1"/>
    <property type="molecule type" value="Genomic_DNA"/>
</dbReference>
<dbReference type="EMBL" id="CACRZD030000015">
    <property type="protein sequence ID" value="CAA6671865.1"/>
    <property type="molecule type" value="Genomic_DNA"/>
</dbReference>
<accession>A0A7I8JPY7</accession>
<name>A0A7I8JPY7_SPIIN</name>
<dbReference type="Gene3D" id="1.10.225.10">
    <property type="entry name" value="Saposin-like"/>
    <property type="match status" value="2"/>
</dbReference>
<sequence>MKSSWSVKIMVAPFVAGMLFLVASAGSAKDSFAPIAGHAGRSNPLDDPLTLDELAKFFAREDPDPSPNGYPENYCHSCLEISRKAEKILSDPGLLKEIDYVVSTVCELVPSGFQAKCAKMVEMYKTSTFPVCILEQNFCNNTGICSNLLFCFRYNLQSNATCTACLSILGKIRSELEDPDKQLKIITSLLKACEAEVFVYKCKKLIFAYGPIVITNIQKVASMDLCHMVQICRNPMNKTVHWSVRTLSHTSRSRLPAWTRCESYVIFLFHTSNFAR</sequence>
<dbReference type="SUPFAM" id="SSF47862">
    <property type="entry name" value="Saposin"/>
    <property type="match status" value="2"/>
</dbReference>
<organism evidence="4">
    <name type="scientific">Spirodela intermedia</name>
    <name type="common">Intermediate duckweed</name>
    <dbReference type="NCBI Taxonomy" id="51605"/>
    <lineage>
        <taxon>Eukaryota</taxon>
        <taxon>Viridiplantae</taxon>
        <taxon>Streptophyta</taxon>
        <taxon>Embryophyta</taxon>
        <taxon>Tracheophyta</taxon>
        <taxon>Spermatophyta</taxon>
        <taxon>Magnoliopsida</taxon>
        <taxon>Liliopsida</taxon>
        <taxon>Araceae</taxon>
        <taxon>Lemnoideae</taxon>
        <taxon>Spirodela</taxon>
    </lineage>
</organism>
<evidence type="ECO:0000313" key="5">
    <source>
        <dbReference type="Proteomes" id="UP001189122"/>
    </source>
</evidence>
<protein>
    <recommendedName>
        <fullName evidence="3">Saposin B-type domain-containing protein</fullName>
    </recommendedName>
</protein>
<evidence type="ECO:0000313" key="4">
    <source>
        <dbReference type="EMBL" id="CAA2632679.1"/>
    </source>
</evidence>
<evidence type="ECO:0000259" key="3">
    <source>
        <dbReference type="PROSITE" id="PS50015"/>
    </source>
</evidence>
<dbReference type="InterPro" id="IPR008139">
    <property type="entry name" value="SaposinB_dom"/>
</dbReference>
<dbReference type="AlphaFoldDB" id="A0A7I8JPY7"/>
<dbReference type="InterPro" id="IPR051428">
    <property type="entry name" value="Sphingo_Act-Surfact_Prot"/>
</dbReference>
<feature type="signal peptide" evidence="2">
    <location>
        <begin position="1"/>
        <end position="28"/>
    </location>
</feature>
<dbReference type="PROSITE" id="PS50015">
    <property type="entry name" value="SAP_B"/>
    <property type="match status" value="2"/>
</dbReference>
<dbReference type="InterPro" id="IPR011001">
    <property type="entry name" value="Saposin-like"/>
</dbReference>
<feature type="chain" id="PRO_5029472433" description="Saposin B-type domain-containing protein" evidence="2">
    <location>
        <begin position="29"/>
        <end position="276"/>
    </location>
</feature>
<reference evidence="4 5" key="1">
    <citation type="submission" date="2019-12" db="EMBL/GenBank/DDBJ databases">
        <authorList>
            <person name="Scholz U."/>
            <person name="Mascher M."/>
            <person name="Fiebig A."/>
        </authorList>
    </citation>
    <scope>NUCLEOTIDE SEQUENCE</scope>
</reference>